<keyword evidence="10" id="KW-1185">Reference proteome</keyword>
<keyword evidence="7" id="KW-0732">Signal</keyword>
<keyword evidence="1" id="KW-0813">Transport</keyword>
<organism evidence="9 10">
    <name type="scientific">Abyssibacter profundi</name>
    <dbReference type="NCBI Taxonomy" id="2182787"/>
    <lineage>
        <taxon>Bacteria</taxon>
        <taxon>Pseudomonadati</taxon>
        <taxon>Pseudomonadota</taxon>
        <taxon>Gammaproteobacteria</taxon>
        <taxon>Chromatiales</taxon>
        <taxon>Oceanococcaceae</taxon>
        <taxon>Abyssibacter</taxon>
    </lineage>
</organism>
<dbReference type="PROSITE" id="PS51007">
    <property type="entry name" value="CYTC"/>
    <property type="match status" value="1"/>
</dbReference>
<reference evidence="9 10" key="1">
    <citation type="submission" date="2018-05" db="EMBL/GenBank/DDBJ databases">
        <title>Abyssibacter profundi OUC007T gen. nov., sp. nov, a marine bacterium isolated from seawater of the Mariana Trench.</title>
        <authorList>
            <person name="Zhou S."/>
        </authorList>
    </citation>
    <scope>NUCLEOTIDE SEQUENCE [LARGE SCALE GENOMIC DNA]</scope>
    <source>
        <strain evidence="9 10">OUC007</strain>
    </source>
</reference>
<dbReference type="InterPro" id="IPR036909">
    <property type="entry name" value="Cyt_c-like_dom_sf"/>
</dbReference>
<dbReference type="PRINTS" id="PR00607">
    <property type="entry name" value="CYTCHROMECIE"/>
</dbReference>
<evidence type="ECO:0000259" key="8">
    <source>
        <dbReference type="PROSITE" id="PS51007"/>
    </source>
</evidence>
<dbReference type="Pfam" id="PF13442">
    <property type="entry name" value="Cytochrome_CBB3"/>
    <property type="match status" value="1"/>
</dbReference>
<accession>A0A383XRI1</accession>
<dbReference type="InterPro" id="IPR002323">
    <property type="entry name" value="Cyt_CIE"/>
</dbReference>
<keyword evidence="4" id="KW-0249">Electron transport</keyword>
<dbReference type="Gene3D" id="1.10.760.10">
    <property type="entry name" value="Cytochrome c-like domain"/>
    <property type="match status" value="1"/>
</dbReference>
<dbReference type="GO" id="GO:0009055">
    <property type="term" value="F:electron transfer activity"/>
    <property type="evidence" value="ECO:0007669"/>
    <property type="project" value="InterPro"/>
</dbReference>
<gene>
    <name evidence="9" type="ORF">DEH80_13505</name>
</gene>
<feature type="signal peptide" evidence="7">
    <location>
        <begin position="1"/>
        <end position="22"/>
    </location>
</feature>
<dbReference type="AlphaFoldDB" id="A0A383XRI1"/>
<dbReference type="PANTHER" id="PTHR40942:SF4">
    <property type="entry name" value="CYTOCHROME C5"/>
    <property type="match status" value="1"/>
</dbReference>
<dbReference type="InterPro" id="IPR009056">
    <property type="entry name" value="Cyt_c-like_dom"/>
</dbReference>
<dbReference type="PANTHER" id="PTHR40942">
    <property type="match status" value="1"/>
</dbReference>
<sequence length="122" mass="12644">MHNLNQFIAPALAALCLAGCGAGSSSLTPAQSRALTPADPDLAALYTASCKACHTVPASRAPMTGSARAWGVRMNKGMDRLLENTISGYKGMPPMGLCSDCSESDLRDLISFMATPPQPADS</sequence>
<evidence type="ECO:0000313" key="9">
    <source>
        <dbReference type="EMBL" id="PWN55235.1"/>
    </source>
</evidence>
<feature type="chain" id="PRO_5017070689" description="Cytochrome c domain-containing protein" evidence="7">
    <location>
        <begin position="23"/>
        <end position="122"/>
    </location>
</feature>
<keyword evidence="2 6" id="KW-0349">Heme</keyword>
<name>A0A383XRI1_9GAMM</name>
<keyword evidence="3 6" id="KW-0479">Metal-binding</keyword>
<evidence type="ECO:0000256" key="7">
    <source>
        <dbReference type="SAM" id="SignalP"/>
    </source>
</evidence>
<dbReference type="Proteomes" id="UP000251800">
    <property type="component" value="Unassembled WGS sequence"/>
</dbReference>
<comment type="caution">
    <text evidence="9">The sequence shown here is derived from an EMBL/GenBank/DDBJ whole genome shotgun (WGS) entry which is preliminary data.</text>
</comment>
<proteinExistence type="predicted"/>
<evidence type="ECO:0000256" key="5">
    <source>
        <dbReference type="ARBA" id="ARBA00023004"/>
    </source>
</evidence>
<feature type="domain" description="Cytochrome c" evidence="8">
    <location>
        <begin position="37"/>
        <end position="117"/>
    </location>
</feature>
<dbReference type="OrthoDB" id="9814708at2"/>
<dbReference type="SUPFAM" id="SSF46626">
    <property type="entry name" value="Cytochrome c"/>
    <property type="match status" value="1"/>
</dbReference>
<evidence type="ECO:0000256" key="2">
    <source>
        <dbReference type="ARBA" id="ARBA00022617"/>
    </source>
</evidence>
<evidence type="ECO:0000313" key="10">
    <source>
        <dbReference type="Proteomes" id="UP000251800"/>
    </source>
</evidence>
<evidence type="ECO:0000256" key="4">
    <source>
        <dbReference type="ARBA" id="ARBA00022982"/>
    </source>
</evidence>
<protein>
    <recommendedName>
        <fullName evidence="8">Cytochrome c domain-containing protein</fullName>
    </recommendedName>
</protein>
<keyword evidence="5 6" id="KW-0408">Iron</keyword>
<dbReference type="GO" id="GO:0005506">
    <property type="term" value="F:iron ion binding"/>
    <property type="evidence" value="ECO:0007669"/>
    <property type="project" value="InterPro"/>
</dbReference>
<dbReference type="EMBL" id="QEQK01000012">
    <property type="protein sequence ID" value="PWN55235.1"/>
    <property type="molecule type" value="Genomic_DNA"/>
</dbReference>
<evidence type="ECO:0000256" key="6">
    <source>
        <dbReference type="PROSITE-ProRule" id="PRU00433"/>
    </source>
</evidence>
<dbReference type="GO" id="GO:0020037">
    <property type="term" value="F:heme binding"/>
    <property type="evidence" value="ECO:0007669"/>
    <property type="project" value="InterPro"/>
</dbReference>
<evidence type="ECO:0000256" key="3">
    <source>
        <dbReference type="ARBA" id="ARBA00022723"/>
    </source>
</evidence>
<evidence type="ECO:0000256" key="1">
    <source>
        <dbReference type="ARBA" id="ARBA00022448"/>
    </source>
</evidence>